<dbReference type="GO" id="GO:0006409">
    <property type="term" value="P:tRNA export from nucleus"/>
    <property type="evidence" value="ECO:0007669"/>
    <property type="project" value="TreeGrafter"/>
</dbReference>
<dbReference type="InterPro" id="IPR035082">
    <property type="entry name" value="Nrap_D1"/>
</dbReference>
<proteinExistence type="inferred from homology"/>
<dbReference type="AlphaFoldDB" id="A0A2J5HLF6"/>
<sequence>MSDHAAKRRKINLSSENAGKSLNNHDNSKNRGPGTATMTKRHGEKSDHSAELASASGFYKSSLFKLQLDELLIESRPNYDKQVSRIQETLRKVKDIFERLPEISPKPAFDAEKDLRRVHDIVVPYPEPRPGKDTKYTVAYARPSNVNVVGSFALRTGVRPDAIYTVDLAVTMPSSLFQEKDYVNHRFFHKRAYYVSCLAAGIRETQDADVDVRFELQDGDSLRPVLVLQPADAMEKGHMRTQIRVITAVEDGLFPVTRTLPLKNNIRQTSTEDGDREQSTPFYNGALRAESTVASYHKSHYAAIRNCESFKDACALGRIWLQQRGFASSFQTGGFGGFEWTTLMALLLEGGGPNGKPVLLKSYSSYQLFKATVQFLAGMDLMKPLLFHSSDIQFPSDTPVLYDGKRGQNILYKMTSWSYGFLRHEARNTVQMLNESRDDNFESVFILKVNEPMLRFDRLIVLPTSDQFNILRTVRNWNAIHQVLSRALGDRVEQIYLHGRCTTSWRVNAKPSRKDMDKAFSVALLLNPENATRAVDHGPAAEQKAEAESFRSFWGQKAELRRFKDGSIRESLVWSEDHTAPSIVHQILLYILPQHFDYVEHDIHYIGDEYDDELYKNGDGILSYSNPSFQLINDAFQSLEKKLQTMDEVPLTIRHVAPASSHLRYTALHVRKTRQPVDIVLQFESSGRWPDDLVAIQMTKLAFLIKIGDSLKQAGIASCNVGVENESSRYLNTGFLDVDVSGVTFRLRIYHEREQVLLERQLRGKSETAQGKQEITYALSMYKRTFIQLPRLTLAIRTLCTRFPCLSPTIRLVKHWFDSHLFTGHVSEELIELLVVRSFTQPYPWEAPSTIMLGFLRTIYFLSRWDWRQDPLMVDLGGELDQDTIGKIRTRFSAWRSVDPAMNSVVLFAASDVDVDGITWTQYETPSKVVAARMSTLAKAAIKLLREEGGALDVSKLFSTSLSPYDFTIDLRPIKSGDSWKLFGKYKNIDEQNTRALTAKHNAVKSFVRDLQSSFGSNILFFHGDESCDVIAGIWNPTTMVPKAWNLKMAYSTVPKADEEDGRVVINREAILNEISRIGADMVSRISVKN</sequence>
<keyword evidence="14" id="KW-1185">Reference proteome</keyword>
<dbReference type="Pfam" id="PF17404">
    <property type="entry name" value="Nrap_D3"/>
    <property type="match status" value="1"/>
</dbReference>
<evidence type="ECO:0000259" key="9">
    <source>
        <dbReference type="Pfam" id="PF17404"/>
    </source>
</evidence>
<dbReference type="Pfam" id="PF17405">
    <property type="entry name" value="Nrap_D4"/>
    <property type="match status" value="1"/>
</dbReference>
<dbReference type="Pfam" id="PF17406">
    <property type="entry name" value="Nrap_D5"/>
    <property type="match status" value="1"/>
</dbReference>
<evidence type="ECO:0000256" key="5">
    <source>
        <dbReference type="RuleBase" id="RU364032"/>
    </source>
</evidence>
<dbReference type="InterPro" id="IPR035368">
    <property type="entry name" value="Nrap_D3"/>
</dbReference>
<dbReference type="Gene3D" id="1.10.1410.10">
    <property type="match status" value="1"/>
</dbReference>
<feature type="compositionally biased region" description="Polar residues" evidence="6">
    <location>
        <begin position="12"/>
        <end position="25"/>
    </location>
</feature>
<organism evidence="13 14">
    <name type="scientific">Aspergillus taichungensis</name>
    <dbReference type="NCBI Taxonomy" id="482145"/>
    <lineage>
        <taxon>Eukaryota</taxon>
        <taxon>Fungi</taxon>
        <taxon>Dikarya</taxon>
        <taxon>Ascomycota</taxon>
        <taxon>Pezizomycotina</taxon>
        <taxon>Eurotiomycetes</taxon>
        <taxon>Eurotiomycetidae</taxon>
        <taxon>Eurotiales</taxon>
        <taxon>Aspergillaceae</taxon>
        <taxon>Aspergillus</taxon>
        <taxon>Aspergillus subgen. Circumdati</taxon>
    </lineage>
</organism>
<evidence type="ECO:0000256" key="1">
    <source>
        <dbReference type="ARBA" id="ARBA00004604"/>
    </source>
</evidence>
<dbReference type="InterPro" id="IPR035370">
    <property type="entry name" value="Nrap_D5"/>
</dbReference>
<dbReference type="Pfam" id="PF17403">
    <property type="entry name" value="Nrap_D2"/>
    <property type="match status" value="1"/>
</dbReference>
<evidence type="ECO:0000313" key="14">
    <source>
        <dbReference type="Proteomes" id="UP000235023"/>
    </source>
</evidence>
<feature type="domain" description="Nrap protein" evidence="12">
    <location>
        <begin position="962"/>
        <end position="1086"/>
    </location>
</feature>
<evidence type="ECO:0000256" key="2">
    <source>
        <dbReference type="ARBA" id="ARBA00006674"/>
    </source>
</evidence>
<evidence type="ECO:0000259" key="11">
    <source>
        <dbReference type="Pfam" id="PF17406"/>
    </source>
</evidence>
<dbReference type="InterPro" id="IPR005554">
    <property type="entry name" value="NOL6/Upt22"/>
</dbReference>
<dbReference type="PANTHER" id="PTHR17972">
    <property type="entry name" value="NUCLEOLAR RNA-ASSOCIATED PROTEIN"/>
    <property type="match status" value="1"/>
</dbReference>
<gene>
    <name evidence="13" type="ORF">BDW42DRAFT_151289</name>
</gene>
<dbReference type="GO" id="GO:0034456">
    <property type="term" value="C:UTP-C complex"/>
    <property type="evidence" value="ECO:0007669"/>
    <property type="project" value="TreeGrafter"/>
</dbReference>
<evidence type="ECO:0000259" key="10">
    <source>
        <dbReference type="Pfam" id="PF17405"/>
    </source>
</evidence>
<keyword evidence="3 5" id="KW-0694">RNA-binding</keyword>
<feature type="domain" description="Nrap protein" evidence="7">
    <location>
        <begin position="166"/>
        <end position="304"/>
    </location>
</feature>
<evidence type="ECO:0000259" key="8">
    <source>
        <dbReference type="Pfam" id="PF17403"/>
    </source>
</evidence>
<dbReference type="Pfam" id="PF03813">
    <property type="entry name" value="Nrap"/>
    <property type="match status" value="1"/>
</dbReference>
<dbReference type="Proteomes" id="UP000235023">
    <property type="component" value="Unassembled WGS sequence"/>
</dbReference>
<dbReference type="InterPro" id="IPR035371">
    <property type="entry name" value="Nrap_D6"/>
</dbReference>
<dbReference type="InterPro" id="IPR035369">
    <property type="entry name" value="Nrap_D4"/>
</dbReference>
<dbReference type="GO" id="GO:0032040">
    <property type="term" value="C:small-subunit processome"/>
    <property type="evidence" value="ECO:0007669"/>
    <property type="project" value="TreeGrafter"/>
</dbReference>
<feature type="compositionally biased region" description="Basic residues" evidence="6">
    <location>
        <begin position="1"/>
        <end position="11"/>
    </location>
</feature>
<feature type="domain" description="Nrap protein" evidence="10">
    <location>
        <begin position="620"/>
        <end position="801"/>
    </location>
</feature>
<comment type="subcellular location">
    <subcellularLocation>
        <location evidence="1 5">Nucleus</location>
        <location evidence="1 5">Nucleolus</location>
    </subcellularLocation>
</comment>
<keyword evidence="5" id="KW-0687">Ribonucleoprotein</keyword>
<feature type="region of interest" description="Disordered" evidence="6">
    <location>
        <begin position="1"/>
        <end position="49"/>
    </location>
</feature>
<keyword evidence="5" id="KW-0698">rRNA processing</keyword>
<feature type="domain" description="Nrap protein" evidence="8">
    <location>
        <begin position="309"/>
        <end position="448"/>
    </location>
</feature>
<dbReference type="OrthoDB" id="10251401at2759"/>
<evidence type="ECO:0000259" key="12">
    <source>
        <dbReference type="Pfam" id="PF17407"/>
    </source>
</evidence>
<keyword evidence="4 5" id="KW-0539">Nucleus</keyword>
<dbReference type="GO" id="GO:0032545">
    <property type="term" value="C:CURI complex"/>
    <property type="evidence" value="ECO:0007669"/>
    <property type="project" value="TreeGrafter"/>
</dbReference>
<dbReference type="GO" id="GO:0003723">
    <property type="term" value="F:RNA binding"/>
    <property type="evidence" value="ECO:0007669"/>
    <property type="project" value="UniProtKB-KW"/>
</dbReference>
<evidence type="ECO:0000259" key="7">
    <source>
        <dbReference type="Pfam" id="PF03813"/>
    </source>
</evidence>
<dbReference type="PANTHER" id="PTHR17972:SF0">
    <property type="entry name" value="NUCLEOLAR PROTEIN 6"/>
    <property type="match status" value="1"/>
</dbReference>
<dbReference type="InterPro" id="IPR035367">
    <property type="entry name" value="Nrap_D2"/>
</dbReference>
<evidence type="ECO:0000313" key="13">
    <source>
        <dbReference type="EMBL" id="PLN77976.1"/>
    </source>
</evidence>
<dbReference type="Gene3D" id="3.30.70.3030">
    <property type="match status" value="1"/>
</dbReference>
<feature type="domain" description="Nrap protein" evidence="11">
    <location>
        <begin position="803"/>
        <end position="959"/>
    </location>
</feature>
<evidence type="ECO:0000256" key="3">
    <source>
        <dbReference type="ARBA" id="ARBA00022884"/>
    </source>
</evidence>
<accession>A0A2J5HLF6</accession>
<evidence type="ECO:0000256" key="4">
    <source>
        <dbReference type="ARBA" id="ARBA00023242"/>
    </source>
</evidence>
<comment type="similarity">
    <text evidence="2 5">Belongs to the NRAP family.</text>
</comment>
<reference evidence="14" key="1">
    <citation type="submission" date="2017-12" db="EMBL/GenBank/DDBJ databases">
        <authorList>
            <consortium name="DOE Joint Genome Institute"/>
            <person name="Mondo S.J."/>
            <person name="Kjaerbolling I."/>
            <person name="Vesth T.C."/>
            <person name="Frisvad J.C."/>
            <person name="Nybo J.L."/>
            <person name="Theobald S."/>
            <person name="Kuo A."/>
            <person name="Bowyer P."/>
            <person name="Matsuda Y."/>
            <person name="Lyhne E.K."/>
            <person name="Kogle M.E."/>
            <person name="Clum A."/>
            <person name="Lipzen A."/>
            <person name="Salamov A."/>
            <person name="Ngan C.Y."/>
            <person name="Daum C."/>
            <person name="Chiniquy J."/>
            <person name="Barry K."/>
            <person name="LaButti K."/>
            <person name="Haridas S."/>
            <person name="Simmons B.A."/>
            <person name="Magnuson J.K."/>
            <person name="Mortensen U.H."/>
            <person name="Larsen T.O."/>
            <person name="Grigoriev I.V."/>
            <person name="Baker S.E."/>
            <person name="Andersen M.R."/>
            <person name="Nordberg H.P."/>
            <person name="Cantor M.N."/>
            <person name="Hua S.X."/>
        </authorList>
    </citation>
    <scope>NUCLEOTIDE SEQUENCE [LARGE SCALE GENOMIC DNA]</scope>
    <source>
        <strain evidence="14">IBT 19404</strain>
    </source>
</reference>
<feature type="domain" description="Nrap protein" evidence="9">
    <location>
        <begin position="477"/>
        <end position="596"/>
    </location>
</feature>
<evidence type="ECO:0000256" key="6">
    <source>
        <dbReference type="SAM" id="MobiDB-lite"/>
    </source>
</evidence>
<dbReference type="FunFam" id="1.10.1410.10:FF:000014">
    <property type="entry name" value="U3 small nucleolar RNA-associated protein 22"/>
    <property type="match status" value="1"/>
</dbReference>
<name>A0A2J5HLF6_9EURO</name>
<dbReference type="Pfam" id="PF17407">
    <property type="entry name" value="Nrap_D6"/>
    <property type="match status" value="1"/>
</dbReference>
<keyword evidence="5" id="KW-0690">Ribosome biogenesis</keyword>
<dbReference type="GO" id="GO:0006364">
    <property type="term" value="P:rRNA processing"/>
    <property type="evidence" value="ECO:0007669"/>
    <property type="project" value="UniProtKB-KW"/>
</dbReference>
<dbReference type="EMBL" id="KZ559585">
    <property type="protein sequence ID" value="PLN77976.1"/>
    <property type="molecule type" value="Genomic_DNA"/>
</dbReference>
<protein>
    <recommendedName>
        <fullName evidence="5">U3 small nucleolar RNA-associated protein 22</fullName>
    </recommendedName>
</protein>